<evidence type="ECO:0000256" key="2">
    <source>
        <dbReference type="PROSITE-ProRule" id="PRU00703"/>
    </source>
</evidence>
<dbReference type="Gene3D" id="3.10.580.10">
    <property type="entry name" value="CBS-domain"/>
    <property type="match status" value="1"/>
</dbReference>
<dbReference type="PANTHER" id="PTHR48108:SF34">
    <property type="entry name" value="CBS DOMAIN-CONTAINING PROTEIN YHCV"/>
    <property type="match status" value="1"/>
</dbReference>
<dbReference type="CDD" id="cd04622">
    <property type="entry name" value="CBS_pair_HRP1_like"/>
    <property type="match status" value="1"/>
</dbReference>
<dbReference type="AlphaFoldDB" id="A0A1H2PWP2"/>
<dbReference type="PROSITE" id="PS51371">
    <property type="entry name" value="CBS"/>
    <property type="match status" value="2"/>
</dbReference>
<dbReference type="InterPro" id="IPR000644">
    <property type="entry name" value="CBS_dom"/>
</dbReference>
<keyword evidence="2" id="KW-0129">CBS domain</keyword>
<evidence type="ECO:0000313" key="4">
    <source>
        <dbReference type="EMBL" id="SDV99273.1"/>
    </source>
</evidence>
<keyword evidence="1" id="KW-0677">Repeat</keyword>
<protein>
    <submittedName>
        <fullName evidence="4">CBS domain-containing protein</fullName>
    </submittedName>
</protein>
<dbReference type="SMART" id="SM00116">
    <property type="entry name" value="CBS"/>
    <property type="match status" value="2"/>
</dbReference>
<name>A0A1H2PWP2_9PROT</name>
<dbReference type="InterPro" id="IPR046342">
    <property type="entry name" value="CBS_dom_sf"/>
</dbReference>
<dbReference type="PANTHER" id="PTHR48108">
    <property type="entry name" value="CBS DOMAIN-CONTAINING PROTEIN CBSX2, CHLOROPLASTIC"/>
    <property type="match status" value="1"/>
</dbReference>
<proteinExistence type="predicted"/>
<gene>
    <name evidence="4" type="ORF">SAMN05421882_100121</name>
</gene>
<accession>A0A1H2PWP2</accession>
<sequence>MQTVSDVMSTDVQVISPDATLQEAAQKMRDGDFGVLPVGDMDNLIGIITDRDIVVRAVAEGMDVDTPIRDAMSKQIVFANQDDSLEDAARLMSDHQIRRLPVVDADHHLVGIVSLGDFAVESSDLAPVTEALSEISTPT</sequence>
<dbReference type="Proteomes" id="UP000183454">
    <property type="component" value="Unassembled WGS sequence"/>
</dbReference>
<evidence type="ECO:0000256" key="1">
    <source>
        <dbReference type="ARBA" id="ARBA00022737"/>
    </source>
</evidence>
<dbReference type="InterPro" id="IPR051462">
    <property type="entry name" value="CBS_domain-containing"/>
</dbReference>
<dbReference type="EMBL" id="FNNH01000001">
    <property type="protein sequence ID" value="SDV99273.1"/>
    <property type="molecule type" value="Genomic_DNA"/>
</dbReference>
<dbReference type="RefSeq" id="WP_074664642.1">
    <property type="nucleotide sequence ID" value="NZ_FNNH01000001.1"/>
</dbReference>
<feature type="domain" description="CBS" evidence="3">
    <location>
        <begin position="8"/>
        <end position="64"/>
    </location>
</feature>
<reference evidence="4 5" key="1">
    <citation type="submission" date="2016-10" db="EMBL/GenBank/DDBJ databases">
        <authorList>
            <person name="de Groot N.N."/>
        </authorList>
    </citation>
    <scope>NUCLEOTIDE SEQUENCE [LARGE SCALE GENOMIC DNA]</scope>
    <source>
        <strain evidence="4 5">Nm110</strain>
    </source>
</reference>
<dbReference type="SUPFAM" id="SSF54631">
    <property type="entry name" value="CBS-domain pair"/>
    <property type="match status" value="1"/>
</dbReference>
<evidence type="ECO:0000259" key="3">
    <source>
        <dbReference type="PROSITE" id="PS51371"/>
    </source>
</evidence>
<organism evidence="4 5">
    <name type="scientific">Nitrosomonas communis</name>
    <dbReference type="NCBI Taxonomy" id="44574"/>
    <lineage>
        <taxon>Bacteria</taxon>
        <taxon>Pseudomonadati</taxon>
        <taxon>Pseudomonadota</taxon>
        <taxon>Betaproteobacteria</taxon>
        <taxon>Nitrosomonadales</taxon>
        <taxon>Nitrosomonadaceae</taxon>
        <taxon>Nitrosomonas</taxon>
    </lineage>
</organism>
<dbReference type="Pfam" id="PF00571">
    <property type="entry name" value="CBS"/>
    <property type="match status" value="2"/>
</dbReference>
<evidence type="ECO:0000313" key="5">
    <source>
        <dbReference type="Proteomes" id="UP000183454"/>
    </source>
</evidence>
<feature type="domain" description="CBS" evidence="3">
    <location>
        <begin position="72"/>
        <end position="128"/>
    </location>
</feature>